<protein>
    <recommendedName>
        <fullName evidence="2">RNA polymerase sigma factor SigS</fullName>
    </recommendedName>
</protein>
<dbReference type="SMART" id="SM00421">
    <property type="entry name" value="HTH_LUXR"/>
    <property type="match status" value="1"/>
</dbReference>
<dbReference type="PIRSF" id="PIRSF002939">
    <property type="entry name" value="RNA_polymerase_sigma-H_factor"/>
    <property type="match status" value="1"/>
</dbReference>
<dbReference type="Proteomes" id="UP000183995">
    <property type="component" value="Unassembled WGS sequence"/>
</dbReference>
<dbReference type="InterPro" id="IPR007627">
    <property type="entry name" value="RNA_pol_sigma70_r2"/>
</dbReference>
<dbReference type="Gene3D" id="1.20.120.1810">
    <property type="match status" value="1"/>
</dbReference>
<dbReference type="InterPro" id="IPR000792">
    <property type="entry name" value="Tscrpt_reg_LuxR_C"/>
</dbReference>
<dbReference type="InterPro" id="IPR013249">
    <property type="entry name" value="RNA_pol_sigma70_r4_t2"/>
</dbReference>
<evidence type="ECO:0000256" key="6">
    <source>
        <dbReference type="ARBA" id="ARBA00023163"/>
    </source>
</evidence>
<comment type="function">
    <text evidence="7">Sigma factors are initiation factors that promote the attachment of RNA polymerase to specific initiation sites and are then released. Sigma-S contributes to the protection against external stress, thus playing a role in cellular fitness and survival.</text>
</comment>
<comment type="similarity">
    <text evidence="1">Belongs to the sigma-70 factor family.</text>
</comment>
<dbReference type="PANTHER" id="PTHR30385:SF1">
    <property type="entry name" value="RNA POLYMERASE SIGMA-H FACTOR"/>
    <property type="match status" value="1"/>
</dbReference>
<dbReference type="Pfam" id="PF04542">
    <property type="entry name" value="Sigma70_r2"/>
    <property type="match status" value="1"/>
</dbReference>
<dbReference type="EMBL" id="FQXV01000001">
    <property type="protein sequence ID" value="SHH62028.1"/>
    <property type="molecule type" value="Genomic_DNA"/>
</dbReference>
<dbReference type="Pfam" id="PF08281">
    <property type="entry name" value="Sigma70_r4_2"/>
    <property type="match status" value="1"/>
</dbReference>
<dbReference type="PANTHER" id="PTHR30385">
    <property type="entry name" value="SIGMA FACTOR F FLAGELLAR"/>
    <property type="match status" value="1"/>
</dbReference>
<evidence type="ECO:0000256" key="4">
    <source>
        <dbReference type="ARBA" id="ARBA00023082"/>
    </source>
</evidence>
<dbReference type="PROSITE" id="PS00715">
    <property type="entry name" value="SIGMA70_1"/>
    <property type="match status" value="1"/>
</dbReference>
<dbReference type="GO" id="GO:0016987">
    <property type="term" value="F:sigma factor activity"/>
    <property type="evidence" value="ECO:0007669"/>
    <property type="project" value="UniProtKB-KW"/>
</dbReference>
<dbReference type="InterPro" id="IPR016371">
    <property type="entry name" value="RNA_pol_sigma-H_factor"/>
</dbReference>
<dbReference type="SUPFAM" id="SSF88946">
    <property type="entry name" value="Sigma2 domain of RNA polymerase sigma factors"/>
    <property type="match status" value="1"/>
</dbReference>
<dbReference type="AlphaFoldDB" id="A0A1M5UGJ0"/>
<sequence length="200" mass="23013">MSNFYNNRDVELWSMASSGDVKAEEELISEYSRLVKICARPYFLAGGDSEDLIQEGMLGLLSAVRHYDPARDVRFKTYAEFCIRRRLYSAIKSASRFKHIPLNDYVSLESPELDENGTLGMFFLRDPEESVIARERVDEITDCLYGSLSRFESRILGLYLEGMSYEEMAAKVNKTPKSVDNAVQRIRKKLAQYLKYGDNQ</sequence>
<proteinExistence type="inferred from homology"/>
<evidence type="ECO:0000259" key="8">
    <source>
        <dbReference type="PROSITE" id="PS00715"/>
    </source>
</evidence>
<organism evidence="9 10">
    <name type="scientific">Sporobacter termitidis DSM 10068</name>
    <dbReference type="NCBI Taxonomy" id="1123282"/>
    <lineage>
        <taxon>Bacteria</taxon>
        <taxon>Bacillati</taxon>
        <taxon>Bacillota</taxon>
        <taxon>Clostridia</taxon>
        <taxon>Eubacteriales</taxon>
        <taxon>Oscillospiraceae</taxon>
        <taxon>Sporobacter</taxon>
    </lineage>
</organism>
<reference evidence="9 10" key="1">
    <citation type="submission" date="2016-11" db="EMBL/GenBank/DDBJ databases">
        <authorList>
            <person name="Jaros S."/>
            <person name="Januszkiewicz K."/>
            <person name="Wedrychowicz H."/>
        </authorList>
    </citation>
    <scope>NUCLEOTIDE SEQUENCE [LARGE SCALE GENOMIC DNA]</scope>
    <source>
        <strain evidence="9 10">DSM 10068</strain>
    </source>
</reference>
<feature type="domain" description="RNA polymerase sigma-70" evidence="8">
    <location>
        <begin position="51"/>
        <end position="64"/>
    </location>
</feature>
<dbReference type="InterPro" id="IPR000943">
    <property type="entry name" value="RNA_pol_sigma70"/>
</dbReference>
<dbReference type="InterPro" id="IPR013325">
    <property type="entry name" value="RNA_pol_sigma_r2"/>
</dbReference>
<dbReference type="InterPro" id="IPR014284">
    <property type="entry name" value="RNA_pol_sigma-70_dom"/>
</dbReference>
<keyword evidence="4" id="KW-0731">Sigma factor</keyword>
<dbReference type="STRING" id="1123282.SAMN02745823_00509"/>
<keyword evidence="10" id="KW-1185">Reference proteome</keyword>
<evidence type="ECO:0000256" key="1">
    <source>
        <dbReference type="ARBA" id="ARBA00007788"/>
    </source>
</evidence>
<evidence type="ECO:0000256" key="2">
    <source>
        <dbReference type="ARBA" id="ARBA00021245"/>
    </source>
</evidence>
<accession>A0A1M5UGJ0</accession>
<evidence type="ECO:0000256" key="5">
    <source>
        <dbReference type="ARBA" id="ARBA00023125"/>
    </source>
</evidence>
<gene>
    <name evidence="9" type="ORF">SAMN02745823_00509</name>
</gene>
<name>A0A1M5UGJ0_9FIRM</name>
<dbReference type="NCBIfam" id="TIGR02937">
    <property type="entry name" value="sigma70-ECF"/>
    <property type="match status" value="1"/>
</dbReference>
<dbReference type="GO" id="GO:0003677">
    <property type="term" value="F:DNA binding"/>
    <property type="evidence" value="ECO:0007669"/>
    <property type="project" value="UniProtKB-KW"/>
</dbReference>
<dbReference type="GO" id="GO:0006352">
    <property type="term" value="P:DNA-templated transcription initiation"/>
    <property type="evidence" value="ECO:0007669"/>
    <property type="project" value="InterPro"/>
</dbReference>
<evidence type="ECO:0000256" key="7">
    <source>
        <dbReference type="ARBA" id="ARBA00024701"/>
    </source>
</evidence>
<dbReference type="InterPro" id="IPR016032">
    <property type="entry name" value="Sig_transdc_resp-reg_C-effctor"/>
</dbReference>
<keyword evidence="3" id="KW-0805">Transcription regulation</keyword>
<evidence type="ECO:0000313" key="9">
    <source>
        <dbReference type="EMBL" id="SHH62028.1"/>
    </source>
</evidence>
<evidence type="ECO:0000256" key="3">
    <source>
        <dbReference type="ARBA" id="ARBA00023015"/>
    </source>
</evidence>
<keyword evidence="6" id="KW-0804">Transcription</keyword>
<keyword evidence="5" id="KW-0238">DNA-binding</keyword>
<evidence type="ECO:0000313" key="10">
    <source>
        <dbReference type="Proteomes" id="UP000183995"/>
    </source>
</evidence>
<dbReference type="OrthoDB" id="9783788at2"/>
<dbReference type="SUPFAM" id="SSF46894">
    <property type="entry name" value="C-terminal effector domain of the bipartite response regulators"/>
    <property type="match status" value="1"/>
</dbReference>
<dbReference type="InterPro" id="IPR036388">
    <property type="entry name" value="WH-like_DNA-bd_sf"/>
</dbReference>
<dbReference type="Gene3D" id="1.10.10.10">
    <property type="entry name" value="Winged helix-like DNA-binding domain superfamily/Winged helix DNA-binding domain"/>
    <property type="match status" value="1"/>
</dbReference>